<protein>
    <submittedName>
        <fullName evidence="1">Uncharacterized protein</fullName>
    </submittedName>
</protein>
<dbReference type="Proteomes" id="UP000799754">
    <property type="component" value="Unassembled WGS sequence"/>
</dbReference>
<evidence type="ECO:0000313" key="2">
    <source>
        <dbReference type="Proteomes" id="UP000799754"/>
    </source>
</evidence>
<reference evidence="1" key="1">
    <citation type="journal article" date="2020" name="Stud. Mycol.">
        <title>101 Dothideomycetes genomes: a test case for predicting lifestyles and emergence of pathogens.</title>
        <authorList>
            <person name="Haridas S."/>
            <person name="Albert R."/>
            <person name="Binder M."/>
            <person name="Bloem J."/>
            <person name="Labutti K."/>
            <person name="Salamov A."/>
            <person name="Andreopoulos B."/>
            <person name="Baker S."/>
            <person name="Barry K."/>
            <person name="Bills G."/>
            <person name="Bluhm B."/>
            <person name="Cannon C."/>
            <person name="Castanera R."/>
            <person name="Culley D."/>
            <person name="Daum C."/>
            <person name="Ezra D."/>
            <person name="Gonzalez J."/>
            <person name="Henrissat B."/>
            <person name="Kuo A."/>
            <person name="Liang C."/>
            <person name="Lipzen A."/>
            <person name="Lutzoni F."/>
            <person name="Magnuson J."/>
            <person name="Mondo S."/>
            <person name="Nolan M."/>
            <person name="Ohm R."/>
            <person name="Pangilinan J."/>
            <person name="Park H.-J."/>
            <person name="Ramirez L."/>
            <person name="Alfaro M."/>
            <person name="Sun H."/>
            <person name="Tritt A."/>
            <person name="Yoshinaga Y."/>
            <person name="Zwiers L.-H."/>
            <person name="Turgeon B."/>
            <person name="Goodwin S."/>
            <person name="Spatafora J."/>
            <person name="Crous P."/>
            <person name="Grigoriev I."/>
        </authorList>
    </citation>
    <scope>NUCLEOTIDE SEQUENCE</scope>
    <source>
        <strain evidence="1">CBS 525.71</strain>
    </source>
</reference>
<evidence type="ECO:0000313" key="1">
    <source>
        <dbReference type="EMBL" id="KAF2623279.1"/>
    </source>
</evidence>
<keyword evidence="2" id="KW-1185">Reference proteome</keyword>
<accession>A0ACB6RQ55</accession>
<comment type="caution">
    <text evidence="1">The sequence shown here is derived from an EMBL/GenBank/DDBJ whole genome shotgun (WGS) entry which is preliminary data.</text>
</comment>
<organism evidence="1 2">
    <name type="scientific">Macroventuria anomochaeta</name>
    <dbReference type="NCBI Taxonomy" id="301207"/>
    <lineage>
        <taxon>Eukaryota</taxon>
        <taxon>Fungi</taxon>
        <taxon>Dikarya</taxon>
        <taxon>Ascomycota</taxon>
        <taxon>Pezizomycotina</taxon>
        <taxon>Dothideomycetes</taxon>
        <taxon>Pleosporomycetidae</taxon>
        <taxon>Pleosporales</taxon>
        <taxon>Pleosporineae</taxon>
        <taxon>Didymellaceae</taxon>
        <taxon>Macroventuria</taxon>
    </lineage>
</organism>
<proteinExistence type="predicted"/>
<name>A0ACB6RQ55_9PLEO</name>
<gene>
    <name evidence="1" type="ORF">BU25DRAFT_414533</name>
</gene>
<dbReference type="EMBL" id="MU006738">
    <property type="protein sequence ID" value="KAF2623279.1"/>
    <property type="molecule type" value="Genomic_DNA"/>
</dbReference>
<sequence length="58" mass="6139">MVGTVAAVFLMLLVLLLLFSPGSNVINANEHGLTSNGNLLVAQHIRANRTCDQSTDST</sequence>